<dbReference type="PANTHER" id="PTHR43072">
    <property type="entry name" value="N-ACETYLTRANSFERASE"/>
    <property type="match status" value="1"/>
</dbReference>
<dbReference type="CDD" id="cd04301">
    <property type="entry name" value="NAT_SF"/>
    <property type="match status" value="1"/>
</dbReference>
<dbReference type="eggNOG" id="ENOG502S6VZ">
    <property type="taxonomic scope" value="Eukaryota"/>
</dbReference>
<dbReference type="OrthoDB" id="2129362at2759"/>
<dbReference type="SUPFAM" id="SSF55729">
    <property type="entry name" value="Acyl-CoA N-acyltransferases (Nat)"/>
    <property type="match status" value="1"/>
</dbReference>
<keyword evidence="1 4" id="KW-0808">Transferase</keyword>
<dbReference type="Proteomes" id="UP000000707">
    <property type="component" value="Unassembled WGS sequence"/>
</dbReference>
<dbReference type="Pfam" id="PF13420">
    <property type="entry name" value="Acetyltransf_4"/>
    <property type="match status" value="1"/>
</dbReference>
<evidence type="ECO:0000313" key="4">
    <source>
        <dbReference type="EMBL" id="EGV60823.1"/>
    </source>
</evidence>
<dbReference type="GO" id="GO:0016747">
    <property type="term" value="F:acyltransferase activity, transferring groups other than amino-acyl groups"/>
    <property type="evidence" value="ECO:0007669"/>
    <property type="project" value="InterPro"/>
</dbReference>
<organism evidence="5">
    <name type="scientific">Candida tenuis (strain ATCC 10573 / BCRC 21748 / CBS 615 / JCM 9827 / NBRC 10315 / NRRL Y-1498 / VKM Y-70)</name>
    <name type="common">Yeast</name>
    <name type="synonym">Yamadazyma tenuis</name>
    <dbReference type="NCBI Taxonomy" id="590646"/>
    <lineage>
        <taxon>Eukaryota</taxon>
        <taxon>Fungi</taxon>
        <taxon>Dikarya</taxon>
        <taxon>Ascomycota</taxon>
        <taxon>Saccharomycotina</taxon>
        <taxon>Pichiomycetes</taxon>
        <taxon>Debaryomycetaceae</taxon>
        <taxon>Yamadazyma</taxon>
    </lineage>
</organism>
<dbReference type="RefSeq" id="XP_006690037.1">
    <property type="nucleotide sequence ID" value="XM_006689974.1"/>
</dbReference>
<reference evidence="4 5" key="1">
    <citation type="journal article" date="2011" name="Proc. Natl. Acad. Sci. U.S.A.">
        <title>Comparative genomics of xylose-fermenting fungi for enhanced biofuel production.</title>
        <authorList>
            <person name="Wohlbach D.J."/>
            <person name="Kuo A."/>
            <person name="Sato T.K."/>
            <person name="Potts K.M."/>
            <person name="Salamov A.A."/>
            <person name="LaButti K.M."/>
            <person name="Sun H."/>
            <person name="Clum A."/>
            <person name="Pangilinan J.L."/>
            <person name="Lindquist E.A."/>
            <person name="Lucas S."/>
            <person name="Lapidus A."/>
            <person name="Jin M."/>
            <person name="Gunawan C."/>
            <person name="Balan V."/>
            <person name="Dale B.E."/>
            <person name="Jeffries T.W."/>
            <person name="Zinkel R."/>
            <person name="Barry K.W."/>
            <person name="Grigoriev I.V."/>
            <person name="Gasch A.P."/>
        </authorList>
    </citation>
    <scope>NUCLEOTIDE SEQUENCE [LARGE SCALE GENOMIC DNA]</scope>
    <source>
        <strain evidence="5">ATCC 10573 / BCRC 21748 / CBS 615 / JCM 9827 / NBRC 10315 / NRRL Y-1498 / VKM Y-70</strain>
    </source>
</reference>
<sequence length="169" mass="18870">MVELRPARPSDAVALASIYNDALVNTVAIWKSGTVTSEERVSWLEDKHQTQFPVIVATDNDKVVGFATYGYWRPYDGYVHTVEHSVYVDRNSRGNGAGKAMLVELIQLARAQGKHMMVGCIESGNVASIKLHQKLGFEESGTFKEVGVKFGRWLDLTCLTLQLNPKWKL</sequence>
<name>G3BCF7_CANTC</name>
<dbReference type="AlphaFoldDB" id="G3BCF7"/>
<accession>G3BCF7</accession>
<dbReference type="GeneID" id="18248492"/>
<evidence type="ECO:0000256" key="1">
    <source>
        <dbReference type="ARBA" id="ARBA00022679"/>
    </source>
</evidence>
<protein>
    <submittedName>
        <fullName evidence="4">Putative acetyltransferase protein</fullName>
    </submittedName>
</protein>
<dbReference type="PANTHER" id="PTHR43072:SF23">
    <property type="entry name" value="UPF0039 PROTEIN C11D3.02C"/>
    <property type="match status" value="1"/>
</dbReference>
<dbReference type="HOGENOM" id="CLU_013985_4_4_1"/>
<proteinExistence type="predicted"/>
<dbReference type="STRING" id="590646.G3BCF7"/>
<evidence type="ECO:0000259" key="3">
    <source>
        <dbReference type="PROSITE" id="PS51186"/>
    </source>
</evidence>
<dbReference type="Gene3D" id="3.40.630.30">
    <property type="match status" value="1"/>
</dbReference>
<gene>
    <name evidence="4" type="ORF">CANTEDRAFT_116891</name>
</gene>
<evidence type="ECO:0000256" key="2">
    <source>
        <dbReference type="ARBA" id="ARBA00023315"/>
    </source>
</evidence>
<keyword evidence="2" id="KW-0012">Acyltransferase</keyword>
<dbReference type="InterPro" id="IPR016181">
    <property type="entry name" value="Acyl_CoA_acyltransferase"/>
</dbReference>
<dbReference type="EMBL" id="GL996528">
    <property type="protein sequence ID" value="EGV60823.1"/>
    <property type="molecule type" value="Genomic_DNA"/>
</dbReference>
<feature type="domain" description="N-acetyltransferase" evidence="3">
    <location>
        <begin position="2"/>
        <end position="159"/>
    </location>
</feature>
<dbReference type="FunFam" id="3.40.630.30:FF:000026">
    <property type="entry name" value="Phosphinothricin acetyltransferase"/>
    <property type="match status" value="1"/>
</dbReference>
<dbReference type="KEGG" id="cten:18248492"/>
<dbReference type="PROSITE" id="PS51186">
    <property type="entry name" value="GNAT"/>
    <property type="match status" value="1"/>
</dbReference>
<dbReference type="InterPro" id="IPR000182">
    <property type="entry name" value="GNAT_dom"/>
</dbReference>
<evidence type="ECO:0000313" key="5">
    <source>
        <dbReference type="Proteomes" id="UP000000707"/>
    </source>
</evidence>
<keyword evidence="5" id="KW-1185">Reference proteome</keyword>